<dbReference type="InterPro" id="IPR036100">
    <property type="entry name" value="QueA_sf"/>
</dbReference>
<proteinExistence type="predicted"/>
<dbReference type="Gene3D" id="2.40.10.240">
    <property type="entry name" value="QueA-like"/>
    <property type="match status" value="1"/>
</dbReference>
<evidence type="ECO:0000256" key="2">
    <source>
        <dbReference type="ARBA" id="ARBA00022679"/>
    </source>
</evidence>
<dbReference type="SUPFAM" id="SSF111337">
    <property type="entry name" value="QueA-like"/>
    <property type="match status" value="1"/>
</dbReference>
<dbReference type="InterPro" id="IPR003699">
    <property type="entry name" value="QueA"/>
</dbReference>
<protein>
    <submittedName>
        <fullName evidence="6">S-adenosylmethionine:tRNA ribosyltransferase-isomerase</fullName>
    </submittedName>
</protein>
<comment type="caution">
    <text evidence="6">The sequence shown here is derived from an EMBL/GenBank/DDBJ whole genome shotgun (WGS) entry which is preliminary data.</text>
</comment>
<dbReference type="GO" id="GO:0008616">
    <property type="term" value="P:tRNA queuosine(34) biosynthetic process"/>
    <property type="evidence" value="ECO:0007669"/>
    <property type="project" value="UniProtKB-KW"/>
</dbReference>
<dbReference type="PANTHER" id="PTHR30307:SF0">
    <property type="entry name" value="S-ADENOSYLMETHIONINE:TRNA RIBOSYLTRANSFERASE-ISOMERASE"/>
    <property type="match status" value="1"/>
</dbReference>
<keyword evidence="3" id="KW-0949">S-adenosyl-L-methionine</keyword>
<dbReference type="GO" id="GO:0051075">
    <property type="term" value="F:S-adenosylmethionine:tRNA ribosyltransferase-isomerase activity"/>
    <property type="evidence" value="ECO:0007669"/>
    <property type="project" value="TreeGrafter"/>
</dbReference>
<reference evidence="6 7" key="1">
    <citation type="submission" date="2020-10" db="EMBL/GenBank/DDBJ databases">
        <title>Ca. Dormibacterota MAGs.</title>
        <authorList>
            <person name="Montgomery K."/>
        </authorList>
    </citation>
    <scope>NUCLEOTIDE SEQUENCE [LARGE SCALE GENOMIC DNA]</scope>
    <source>
        <strain evidence="6">Mitchell_Peninsula_5</strain>
    </source>
</reference>
<organism evidence="6 7">
    <name type="scientific">Candidatus Amunia macphersoniae</name>
    <dbReference type="NCBI Taxonomy" id="3127014"/>
    <lineage>
        <taxon>Bacteria</taxon>
        <taxon>Bacillati</taxon>
        <taxon>Candidatus Dormiibacterota</taxon>
        <taxon>Candidatus Dormibacteria</taxon>
        <taxon>Candidatus Aeolococcales</taxon>
        <taxon>Candidatus Aeolococcaceae</taxon>
        <taxon>Candidatus Amunia</taxon>
    </lineage>
</organism>
<evidence type="ECO:0000256" key="3">
    <source>
        <dbReference type="ARBA" id="ARBA00022691"/>
    </source>
</evidence>
<keyword evidence="1" id="KW-0963">Cytoplasm</keyword>
<feature type="region of interest" description="Disordered" evidence="5">
    <location>
        <begin position="1"/>
        <end position="27"/>
    </location>
</feature>
<dbReference type="PANTHER" id="PTHR30307">
    <property type="entry name" value="S-ADENOSYLMETHIONINE:TRNA RIBOSYLTRANSFERASE-ISOMERASE"/>
    <property type="match status" value="1"/>
</dbReference>
<evidence type="ECO:0000256" key="1">
    <source>
        <dbReference type="ARBA" id="ARBA00022490"/>
    </source>
</evidence>
<name>A0A934KIM2_9BACT</name>
<dbReference type="InterPro" id="IPR042118">
    <property type="entry name" value="QueA_dom1"/>
</dbReference>
<dbReference type="Pfam" id="PF02547">
    <property type="entry name" value="Queuosine_synth"/>
    <property type="match status" value="1"/>
</dbReference>
<dbReference type="AlphaFoldDB" id="A0A934KIM2"/>
<accession>A0A934KIM2</accession>
<gene>
    <name evidence="6" type="ORF">JF887_03440</name>
</gene>
<evidence type="ECO:0000256" key="4">
    <source>
        <dbReference type="ARBA" id="ARBA00022785"/>
    </source>
</evidence>
<dbReference type="EMBL" id="JAEKNN010000016">
    <property type="protein sequence ID" value="MBJ7608472.1"/>
    <property type="molecule type" value="Genomic_DNA"/>
</dbReference>
<keyword evidence="4" id="KW-0671">Queuosine biosynthesis</keyword>
<evidence type="ECO:0000256" key="5">
    <source>
        <dbReference type="SAM" id="MobiDB-lite"/>
    </source>
</evidence>
<dbReference type="Gene3D" id="3.40.1780.10">
    <property type="entry name" value="QueA-like"/>
    <property type="match status" value="1"/>
</dbReference>
<evidence type="ECO:0000313" key="7">
    <source>
        <dbReference type="Proteomes" id="UP000614410"/>
    </source>
</evidence>
<dbReference type="InterPro" id="IPR042119">
    <property type="entry name" value="QueA_dom2"/>
</dbReference>
<dbReference type="Proteomes" id="UP000614410">
    <property type="component" value="Unassembled WGS sequence"/>
</dbReference>
<evidence type="ECO:0000313" key="6">
    <source>
        <dbReference type="EMBL" id="MBJ7608472.1"/>
    </source>
</evidence>
<keyword evidence="2" id="KW-0808">Transferase</keyword>
<sequence>MPLAVQRPAARFTIPPGAEADSPPERRGVARDGVRLLVARPAGIEHRRFYDLPRLLDPGDLVVINTSATLPAALDGRLDNGRDAPVHVSTALDDGTWVVEVRRPDGTGPDLDVRRGSTMLLPDALELRLEEAYPNPDASRPRLWHATPARHVLLVDFLARHGRPIEYSHLRARHPLSDHQNIYATQPGSAEMASAGRPFTAPLLVSLIAAGVTVAPVVLHGAVASPELHEPPLPERFEVPAATARLVSSAARAGSRVVAVGTTVVRALESAASASGEVRAARGWTDLVLGPHRSARVVDGLLTGLHAPEASHLLLLEAVAGSRLVADAYDAAVDGRYLWHEFGDSMLILPERSGGMVS</sequence>